<protein>
    <recommendedName>
        <fullName evidence="14">Orotidine 5'-phosphate decarboxylase</fullName>
        <ecNumber evidence="14">4.1.1.23</ecNumber>
    </recommendedName>
</protein>
<comment type="catalytic activity">
    <reaction evidence="14">
        <text>orotidine 5'-phosphate + H(+) = UMP + CO2</text>
        <dbReference type="Rhea" id="RHEA:11596"/>
        <dbReference type="ChEBI" id="CHEBI:15378"/>
        <dbReference type="ChEBI" id="CHEBI:16526"/>
        <dbReference type="ChEBI" id="CHEBI:57538"/>
        <dbReference type="ChEBI" id="CHEBI:57865"/>
        <dbReference type="EC" id="4.1.1.23"/>
    </reaction>
</comment>
<dbReference type="NCBIfam" id="TIGR01083">
    <property type="entry name" value="nth"/>
    <property type="match status" value="1"/>
</dbReference>
<dbReference type="GO" id="GO:0004519">
    <property type="term" value="F:endonuclease activity"/>
    <property type="evidence" value="ECO:0007669"/>
    <property type="project" value="UniProtKB-KW"/>
</dbReference>
<name>A0ABP0LK33_9DINO</name>
<organism evidence="17 18">
    <name type="scientific">Durusdinium trenchii</name>
    <dbReference type="NCBI Taxonomy" id="1381693"/>
    <lineage>
        <taxon>Eukaryota</taxon>
        <taxon>Sar</taxon>
        <taxon>Alveolata</taxon>
        <taxon>Dinophyceae</taxon>
        <taxon>Suessiales</taxon>
        <taxon>Symbiodiniaceae</taxon>
        <taxon>Durusdinium</taxon>
    </lineage>
</organism>
<feature type="domain" description="HhH-GPD" evidence="15">
    <location>
        <begin position="42"/>
        <end position="189"/>
    </location>
</feature>
<evidence type="ECO:0000256" key="3">
    <source>
        <dbReference type="ARBA" id="ARBA00022485"/>
    </source>
</evidence>
<comment type="similarity">
    <text evidence="14">Belongs to the OMP decarboxylase family.</text>
</comment>
<keyword evidence="3" id="KW-0004">4Fe-4S</keyword>
<dbReference type="PROSITE" id="PS01155">
    <property type="entry name" value="ENDONUCLEASE_III_2"/>
    <property type="match status" value="1"/>
</dbReference>
<dbReference type="EMBL" id="CAXAMM010016668">
    <property type="protein sequence ID" value="CAK9039323.1"/>
    <property type="molecule type" value="Genomic_DNA"/>
</dbReference>
<dbReference type="Proteomes" id="UP001642464">
    <property type="component" value="Unassembled WGS sequence"/>
</dbReference>
<dbReference type="InterPro" id="IPR004036">
    <property type="entry name" value="Endonuclease-III-like_CS2"/>
</dbReference>
<evidence type="ECO:0000259" key="15">
    <source>
        <dbReference type="SMART" id="SM00478"/>
    </source>
</evidence>
<dbReference type="EC" id="4.1.1.23" evidence="14"/>
<proteinExistence type="inferred from homology"/>
<evidence type="ECO:0000256" key="12">
    <source>
        <dbReference type="ARBA" id="ARBA00023239"/>
    </source>
</evidence>
<evidence type="ECO:0000256" key="13">
    <source>
        <dbReference type="ARBA" id="ARBA00023295"/>
    </source>
</evidence>
<keyword evidence="11" id="KW-0234">DNA repair</keyword>
<comment type="caution">
    <text evidence="17">The sequence shown here is derived from an EMBL/GenBank/DDBJ whole genome shotgun (WGS) entry which is preliminary data.</text>
</comment>
<dbReference type="PROSITE" id="PS00156">
    <property type="entry name" value="OMPDECASE"/>
    <property type="match status" value="1"/>
</dbReference>
<evidence type="ECO:0000256" key="5">
    <source>
        <dbReference type="ARBA" id="ARBA00022763"/>
    </source>
</evidence>
<dbReference type="HAMAP" id="MF_01200_B">
    <property type="entry name" value="OMPdecase_type1_B"/>
    <property type="match status" value="1"/>
</dbReference>
<evidence type="ECO:0000313" key="17">
    <source>
        <dbReference type="EMBL" id="CAK9039323.1"/>
    </source>
</evidence>
<evidence type="ECO:0000256" key="1">
    <source>
        <dbReference type="ARBA" id="ARBA00004861"/>
    </source>
</evidence>
<dbReference type="InterPro" id="IPR023170">
    <property type="entry name" value="HhH_base_excis_C"/>
</dbReference>
<evidence type="ECO:0000256" key="6">
    <source>
        <dbReference type="ARBA" id="ARBA00022793"/>
    </source>
</evidence>
<dbReference type="HAMAP" id="MF_00942">
    <property type="entry name" value="Nth"/>
    <property type="match status" value="1"/>
</dbReference>
<evidence type="ECO:0000256" key="4">
    <source>
        <dbReference type="ARBA" id="ARBA00022723"/>
    </source>
</evidence>
<reference evidence="17 18" key="1">
    <citation type="submission" date="2024-02" db="EMBL/GenBank/DDBJ databases">
        <authorList>
            <person name="Chen Y."/>
            <person name="Shah S."/>
            <person name="Dougan E. K."/>
            <person name="Thang M."/>
            <person name="Chan C."/>
        </authorList>
    </citation>
    <scope>NUCLEOTIDE SEQUENCE [LARGE SCALE GENOMIC DNA]</scope>
</reference>
<keyword evidence="17" id="KW-0255">Endonuclease</keyword>
<keyword evidence="12 14" id="KW-0456">Lyase</keyword>
<dbReference type="NCBIfam" id="TIGR01740">
    <property type="entry name" value="pyrF"/>
    <property type="match status" value="1"/>
</dbReference>
<dbReference type="Gene3D" id="3.20.20.70">
    <property type="entry name" value="Aldolase class I"/>
    <property type="match status" value="1"/>
</dbReference>
<dbReference type="InterPro" id="IPR001754">
    <property type="entry name" value="OMPdeCOase_dom"/>
</dbReference>
<comment type="similarity">
    <text evidence="2">Belongs to the Nth/MutY family.</text>
</comment>
<accession>A0ABP0LK33</accession>
<dbReference type="CDD" id="cd00056">
    <property type="entry name" value="ENDO3c"/>
    <property type="match status" value="1"/>
</dbReference>
<dbReference type="PANTHER" id="PTHR10359">
    <property type="entry name" value="A/G-SPECIFIC ADENINE GLYCOSYLASE/ENDONUCLEASE III"/>
    <property type="match status" value="1"/>
</dbReference>
<evidence type="ECO:0000256" key="7">
    <source>
        <dbReference type="ARBA" id="ARBA00022801"/>
    </source>
</evidence>
<dbReference type="InterPro" id="IPR018089">
    <property type="entry name" value="OMPdecase_AS"/>
</dbReference>
<dbReference type="PANTHER" id="PTHR10359:SF18">
    <property type="entry name" value="ENDONUCLEASE III"/>
    <property type="match status" value="1"/>
</dbReference>
<dbReference type="InterPro" id="IPR014732">
    <property type="entry name" value="OMPdecase"/>
</dbReference>
<dbReference type="Pfam" id="PF00633">
    <property type="entry name" value="HHH"/>
    <property type="match status" value="1"/>
</dbReference>
<dbReference type="InterPro" id="IPR011257">
    <property type="entry name" value="DNA_glycosylase"/>
</dbReference>
<dbReference type="Pfam" id="PF00730">
    <property type="entry name" value="HhH-GPD"/>
    <property type="match status" value="1"/>
</dbReference>
<evidence type="ECO:0000259" key="16">
    <source>
        <dbReference type="SMART" id="SM00934"/>
    </source>
</evidence>
<evidence type="ECO:0000256" key="9">
    <source>
        <dbReference type="ARBA" id="ARBA00023004"/>
    </source>
</evidence>
<keyword evidence="9" id="KW-0408">Iron</keyword>
<dbReference type="InterPro" id="IPR011060">
    <property type="entry name" value="RibuloseP-bd_barrel"/>
</dbReference>
<dbReference type="SUPFAM" id="SSF51366">
    <property type="entry name" value="Ribulose-phoshate binding barrel"/>
    <property type="match status" value="1"/>
</dbReference>
<keyword evidence="7" id="KW-0378">Hydrolase</keyword>
<feature type="domain" description="Orotidine 5'-phosphate decarboxylase" evidence="16">
    <location>
        <begin position="189"/>
        <end position="397"/>
    </location>
</feature>
<dbReference type="InterPro" id="IPR003265">
    <property type="entry name" value="HhH-GPD_domain"/>
</dbReference>
<dbReference type="Gene3D" id="1.10.1670.10">
    <property type="entry name" value="Helix-hairpin-Helix base-excision DNA repair enzymes (C-terminal)"/>
    <property type="match status" value="1"/>
</dbReference>
<evidence type="ECO:0000256" key="8">
    <source>
        <dbReference type="ARBA" id="ARBA00022975"/>
    </source>
</evidence>
<keyword evidence="13" id="KW-0326">Glycosidase</keyword>
<dbReference type="Gene3D" id="1.10.340.30">
    <property type="entry name" value="Hypothetical protein, domain 2"/>
    <property type="match status" value="1"/>
</dbReference>
<keyword evidence="10" id="KW-0411">Iron-sulfur</keyword>
<keyword evidence="5" id="KW-0227">DNA damage</keyword>
<keyword evidence="6 14" id="KW-0210">Decarboxylase</keyword>
<dbReference type="NCBIfam" id="NF001273">
    <property type="entry name" value="PRK00230.1"/>
    <property type="match status" value="1"/>
</dbReference>
<evidence type="ECO:0000256" key="2">
    <source>
        <dbReference type="ARBA" id="ARBA00008343"/>
    </source>
</evidence>
<evidence type="ECO:0000313" key="18">
    <source>
        <dbReference type="Proteomes" id="UP001642464"/>
    </source>
</evidence>
<keyword evidence="17" id="KW-0540">Nuclease</keyword>
<sequence length="405" mass="43192">MPKKMTRKNAHALFERLSTADPTPQTELYYKNPFTLVVAVALSAQATDEGVNKATKTLFEIANTPQQMAALGEKKLGGYIKTIGLWRNKAKNVIALSQKLIDDFDGEVPQTREALETLPGVGRKTANVVMNVAFGAPTIAVDTHIFRIGNRTGLAPGKNPLEVELGLEKITPPEFLHDAHHWLILHGRYVCKAEAITDAVGDAGAFYKIGYQLMPLGGLQLAERLSATGKKVFLDFKFHDIGATVERGVKSVTQLGGDFLTVHAELDVLKGAVAGRGSDKRLKILGVTVLTSLNQDSLTKAGIDMKLEDLVLKRAEFAAEAGADGVVASAKEAAAIKARFADALTIVTPGVRPKGASADDQKRVVTPAEAIMTGADHIVVGRPIIAANDPHSAAKAIQRDLANAS</sequence>
<dbReference type="SMART" id="SM00478">
    <property type="entry name" value="ENDO3c"/>
    <property type="match status" value="1"/>
</dbReference>
<keyword evidence="18" id="KW-1185">Reference proteome</keyword>
<keyword evidence="4" id="KW-0479">Metal-binding</keyword>
<dbReference type="InterPro" id="IPR047596">
    <property type="entry name" value="OMPdecase_bac"/>
</dbReference>
<dbReference type="GO" id="GO:0016829">
    <property type="term" value="F:lyase activity"/>
    <property type="evidence" value="ECO:0007669"/>
    <property type="project" value="UniProtKB-KW"/>
</dbReference>
<evidence type="ECO:0000256" key="10">
    <source>
        <dbReference type="ARBA" id="ARBA00023014"/>
    </source>
</evidence>
<dbReference type="SMART" id="SM00934">
    <property type="entry name" value="OMPdecase"/>
    <property type="match status" value="1"/>
</dbReference>
<dbReference type="InterPro" id="IPR000445">
    <property type="entry name" value="HhH_motif"/>
</dbReference>
<evidence type="ECO:0000256" key="11">
    <source>
        <dbReference type="ARBA" id="ARBA00023204"/>
    </source>
</evidence>
<evidence type="ECO:0000256" key="14">
    <source>
        <dbReference type="RuleBase" id="RU000512"/>
    </source>
</evidence>
<comment type="pathway">
    <text evidence="1 14">Pyrimidine metabolism; UMP biosynthesis via de novo pathway; UMP from orotate: step 2/2.</text>
</comment>
<dbReference type="CDD" id="cd04725">
    <property type="entry name" value="OMP_decarboxylase_like"/>
    <property type="match status" value="1"/>
</dbReference>
<dbReference type="InterPro" id="IPR013785">
    <property type="entry name" value="Aldolase_TIM"/>
</dbReference>
<gene>
    <name evidence="17" type="ORF">SCF082_LOCUS22995</name>
</gene>
<dbReference type="InterPro" id="IPR005759">
    <property type="entry name" value="Nth"/>
</dbReference>
<keyword evidence="8 14" id="KW-0665">Pyrimidine biosynthesis</keyword>
<dbReference type="Pfam" id="PF00215">
    <property type="entry name" value="OMPdecase"/>
    <property type="match status" value="1"/>
</dbReference>
<dbReference type="SUPFAM" id="SSF48150">
    <property type="entry name" value="DNA-glycosylase"/>
    <property type="match status" value="1"/>
</dbReference>